<dbReference type="EMBL" id="NMUH01009528">
    <property type="protein sequence ID" value="MQM20147.1"/>
    <property type="molecule type" value="Genomic_DNA"/>
</dbReference>
<dbReference type="InterPro" id="IPR045314">
    <property type="entry name" value="bZIP_plant_GBF1"/>
</dbReference>
<dbReference type="CDD" id="cd14702">
    <property type="entry name" value="bZIP_plant_GBF1"/>
    <property type="match status" value="1"/>
</dbReference>
<dbReference type="GO" id="GO:0005634">
    <property type="term" value="C:nucleus"/>
    <property type="evidence" value="ECO:0007669"/>
    <property type="project" value="UniProtKB-SubCell"/>
</dbReference>
<evidence type="ECO:0000256" key="2">
    <source>
        <dbReference type="ARBA" id="ARBA00023015"/>
    </source>
</evidence>
<evidence type="ECO:0000256" key="5">
    <source>
        <dbReference type="ARBA" id="ARBA00023242"/>
    </source>
</evidence>
<dbReference type="OrthoDB" id="551672at2759"/>
<evidence type="ECO:0000313" key="9">
    <source>
        <dbReference type="Proteomes" id="UP000652761"/>
    </source>
</evidence>
<keyword evidence="3" id="KW-0238">DNA-binding</keyword>
<evidence type="ECO:0000313" key="8">
    <source>
        <dbReference type="EMBL" id="MQM20147.1"/>
    </source>
</evidence>
<dbReference type="PANTHER" id="PTHR45764">
    <property type="entry name" value="BZIP TRANSCRIPTION FACTOR 44"/>
    <property type="match status" value="1"/>
</dbReference>
<dbReference type="FunFam" id="1.20.5.170:FF:000020">
    <property type="entry name" value="BZIP transcription factor"/>
    <property type="match status" value="1"/>
</dbReference>
<dbReference type="InterPro" id="IPR046347">
    <property type="entry name" value="bZIP_sf"/>
</dbReference>
<feature type="region of interest" description="Disordered" evidence="6">
    <location>
        <begin position="49"/>
        <end position="113"/>
    </location>
</feature>
<evidence type="ECO:0000259" key="7">
    <source>
        <dbReference type="PROSITE" id="PS50217"/>
    </source>
</evidence>
<keyword evidence="2" id="KW-0805">Transcription regulation</keyword>
<accession>A0A843XMB8</accession>
<dbReference type="PROSITE" id="PS50217">
    <property type="entry name" value="BZIP"/>
    <property type="match status" value="1"/>
</dbReference>
<comment type="subcellular location">
    <subcellularLocation>
        <location evidence="1">Nucleus</location>
    </subcellularLocation>
</comment>
<dbReference type="GO" id="GO:0046982">
    <property type="term" value="F:protein heterodimerization activity"/>
    <property type="evidence" value="ECO:0007669"/>
    <property type="project" value="UniProtKB-ARBA"/>
</dbReference>
<comment type="caution">
    <text evidence="8">The sequence shown here is derived from an EMBL/GenBank/DDBJ whole genome shotgun (WGS) entry which is preliminary data.</text>
</comment>
<organism evidence="8 9">
    <name type="scientific">Colocasia esculenta</name>
    <name type="common">Wild taro</name>
    <name type="synonym">Arum esculentum</name>
    <dbReference type="NCBI Taxonomy" id="4460"/>
    <lineage>
        <taxon>Eukaryota</taxon>
        <taxon>Viridiplantae</taxon>
        <taxon>Streptophyta</taxon>
        <taxon>Embryophyta</taxon>
        <taxon>Tracheophyta</taxon>
        <taxon>Spermatophyta</taxon>
        <taxon>Magnoliopsida</taxon>
        <taxon>Liliopsida</taxon>
        <taxon>Araceae</taxon>
        <taxon>Aroideae</taxon>
        <taxon>Colocasieae</taxon>
        <taxon>Colocasia</taxon>
    </lineage>
</organism>
<evidence type="ECO:0000256" key="3">
    <source>
        <dbReference type="ARBA" id="ARBA00023125"/>
    </source>
</evidence>
<sequence length="216" mass="24433">MSPILSEILLSGFMINSTLRRRTHLVQSFSVVFLYWFYNPATLTTRVNKRVSSARRPMASPSGSGTSSGSTVPTTSGSEEDMQQQAMDLRKQKRKLSNRDSARRSRMRKQKHLDDLTTHVAHLRKEKNQILASLKAITQQYVAMETENSVLKVQAMELGTRLQSLRDITMYMDEVDGGFLCEGVTAQQSMDSFLMNPWNSLPVNQAIIASADMFQY</sequence>
<dbReference type="Proteomes" id="UP000652761">
    <property type="component" value="Unassembled WGS sequence"/>
</dbReference>
<reference evidence="8" key="1">
    <citation type="submission" date="2017-07" db="EMBL/GenBank/DDBJ databases">
        <title>Taro Niue Genome Assembly and Annotation.</title>
        <authorList>
            <person name="Atibalentja N."/>
            <person name="Keating K."/>
            <person name="Fields C.J."/>
        </authorList>
    </citation>
    <scope>NUCLEOTIDE SEQUENCE</scope>
    <source>
        <strain evidence="8">Niue_2</strain>
        <tissue evidence="8">Leaf</tissue>
    </source>
</reference>
<feature type="compositionally biased region" description="Low complexity" evidence="6">
    <location>
        <begin position="60"/>
        <end position="77"/>
    </location>
</feature>
<dbReference type="GO" id="GO:0045893">
    <property type="term" value="P:positive regulation of DNA-templated transcription"/>
    <property type="evidence" value="ECO:0007669"/>
    <property type="project" value="TreeGrafter"/>
</dbReference>
<protein>
    <recommendedName>
        <fullName evidence="7">BZIP domain-containing protein</fullName>
    </recommendedName>
</protein>
<keyword evidence="4" id="KW-0804">Transcription</keyword>
<evidence type="ECO:0000256" key="4">
    <source>
        <dbReference type="ARBA" id="ARBA00023163"/>
    </source>
</evidence>
<dbReference type="InterPro" id="IPR004827">
    <property type="entry name" value="bZIP"/>
</dbReference>
<dbReference type="PANTHER" id="PTHR45764:SF76">
    <property type="entry name" value="OS02G0132500 PROTEIN"/>
    <property type="match status" value="1"/>
</dbReference>
<evidence type="ECO:0000256" key="6">
    <source>
        <dbReference type="SAM" id="MobiDB-lite"/>
    </source>
</evidence>
<keyword evidence="9" id="KW-1185">Reference proteome</keyword>
<dbReference type="Pfam" id="PF00170">
    <property type="entry name" value="bZIP_1"/>
    <property type="match status" value="1"/>
</dbReference>
<name>A0A843XMB8_COLES</name>
<dbReference type="Gene3D" id="1.20.5.170">
    <property type="match status" value="1"/>
</dbReference>
<dbReference type="SUPFAM" id="SSF57959">
    <property type="entry name" value="Leucine zipper domain"/>
    <property type="match status" value="1"/>
</dbReference>
<evidence type="ECO:0000256" key="1">
    <source>
        <dbReference type="ARBA" id="ARBA00004123"/>
    </source>
</evidence>
<dbReference type="GO" id="GO:0000976">
    <property type="term" value="F:transcription cis-regulatory region binding"/>
    <property type="evidence" value="ECO:0007669"/>
    <property type="project" value="TreeGrafter"/>
</dbReference>
<gene>
    <name evidence="8" type="ORF">Taro_053162</name>
</gene>
<feature type="domain" description="BZIP" evidence="7">
    <location>
        <begin position="88"/>
        <end position="151"/>
    </location>
</feature>
<dbReference type="AlphaFoldDB" id="A0A843XMB8"/>
<keyword evidence="5" id="KW-0539">Nucleus</keyword>
<dbReference type="PROSITE" id="PS00036">
    <property type="entry name" value="BZIP_BASIC"/>
    <property type="match status" value="1"/>
</dbReference>
<proteinExistence type="predicted"/>
<dbReference type="SMART" id="SM00338">
    <property type="entry name" value="BRLZ"/>
    <property type="match status" value="1"/>
</dbReference>
<dbReference type="GO" id="GO:0003700">
    <property type="term" value="F:DNA-binding transcription factor activity"/>
    <property type="evidence" value="ECO:0007669"/>
    <property type="project" value="InterPro"/>
</dbReference>